<feature type="region of interest" description="Disordered" evidence="3">
    <location>
        <begin position="267"/>
        <end position="312"/>
    </location>
</feature>
<evidence type="ECO:0000256" key="2">
    <source>
        <dbReference type="ARBA" id="ARBA00022840"/>
    </source>
</evidence>
<dbReference type="AlphaFoldDB" id="A0AAP0FDA5"/>
<dbReference type="Proteomes" id="UP001419268">
    <property type="component" value="Unassembled WGS sequence"/>
</dbReference>
<feature type="region of interest" description="Disordered" evidence="3">
    <location>
        <begin position="198"/>
        <end position="234"/>
    </location>
</feature>
<dbReference type="GO" id="GO:0003678">
    <property type="term" value="F:DNA helicase activity"/>
    <property type="evidence" value="ECO:0007669"/>
    <property type="project" value="InterPro"/>
</dbReference>
<proteinExistence type="predicted"/>
<gene>
    <name evidence="4" type="ORF">Scep_022032</name>
</gene>
<feature type="compositionally biased region" description="Low complexity" evidence="3">
    <location>
        <begin position="168"/>
        <end position="178"/>
    </location>
</feature>
<dbReference type="PANTHER" id="PTHR47157:SF1">
    <property type="entry name" value="CHROMODOMAIN-HELICASE-DNA-BINDING PROTEIN 1-LIKE"/>
    <property type="match status" value="1"/>
</dbReference>
<dbReference type="InterPro" id="IPR031053">
    <property type="entry name" value="ALC1"/>
</dbReference>
<name>A0AAP0FDA5_9MAGN</name>
<keyword evidence="1" id="KW-0547">Nucleotide-binding</keyword>
<dbReference type="GO" id="GO:0006281">
    <property type="term" value="P:DNA repair"/>
    <property type="evidence" value="ECO:0007669"/>
    <property type="project" value="InterPro"/>
</dbReference>
<comment type="caution">
    <text evidence="4">The sequence shown here is derived from an EMBL/GenBank/DDBJ whole genome shotgun (WGS) entry which is preliminary data.</text>
</comment>
<feature type="compositionally biased region" description="Basic and acidic residues" evidence="3">
    <location>
        <begin position="142"/>
        <end position="153"/>
    </location>
</feature>
<keyword evidence="2" id="KW-0067">ATP-binding</keyword>
<keyword evidence="5" id="KW-1185">Reference proteome</keyword>
<evidence type="ECO:0000256" key="3">
    <source>
        <dbReference type="SAM" id="MobiDB-lite"/>
    </source>
</evidence>
<dbReference type="GO" id="GO:0006338">
    <property type="term" value="P:chromatin remodeling"/>
    <property type="evidence" value="ECO:0007669"/>
    <property type="project" value="InterPro"/>
</dbReference>
<feature type="compositionally biased region" description="Low complexity" evidence="3">
    <location>
        <begin position="276"/>
        <end position="293"/>
    </location>
</feature>
<dbReference type="PANTHER" id="PTHR47157">
    <property type="entry name" value="CHROMODOMAIN-HELICASE-DNA-BINDING PROTEIN 1-LIKE"/>
    <property type="match status" value="1"/>
</dbReference>
<evidence type="ECO:0000313" key="5">
    <source>
        <dbReference type="Proteomes" id="UP001419268"/>
    </source>
</evidence>
<feature type="compositionally biased region" description="Low complexity" evidence="3">
    <location>
        <begin position="302"/>
        <end position="312"/>
    </location>
</feature>
<dbReference type="EMBL" id="JBBNAG010000009">
    <property type="protein sequence ID" value="KAK9105188.1"/>
    <property type="molecule type" value="Genomic_DNA"/>
</dbReference>
<dbReference type="GO" id="GO:0005524">
    <property type="term" value="F:ATP binding"/>
    <property type="evidence" value="ECO:0007669"/>
    <property type="project" value="UniProtKB-KW"/>
</dbReference>
<reference evidence="4 5" key="1">
    <citation type="submission" date="2024-01" db="EMBL/GenBank/DDBJ databases">
        <title>Genome assemblies of Stephania.</title>
        <authorList>
            <person name="Yang L."/>
        </authorList>
    </citation>
    <scope>NUCLEOTIDE SEQUENCE [LARGE SCALE GENOMIC DNA]</scope>
    <source>
        <strain evidence="4">JXDWG</strain>
        <tissue evidence="4">Leaf</tissue>
    </source>
</reference>
<evidence type="ECO:0000256" key="1">
    <source>
        <dbReference type="ARBA" id="ARBA00022741"/>
    </source>
</evidence>
<accession>A0AAP0FDA5</accession>
<sequence length="312" mass="33981">MIRQVLTQATPDQSVDDEAVYVNVAGECPKGRVYGLGSLGRKKMRYADPGASTSQMPDMVPRAEFDVVAEQLRKVMQLRKTCSHPYLFPGIEPEPYVEGEHLVQGAGQRVTTAATSGDARREARTAAARRWISGFSGGGQRLDQRDERRRSDGGWRPTADSATRRRGAAAPRKQAQAAQRRRRRRRVQIWRLWRRRVTGGGTGERPAAAPARQRQRRGERRGGALSTGRMRESTNVDDAIEDPVRCQSVGFGACGYLSAGWAVPGGVGQPADSDPGSRSSGSRRLAVQRSGDSYGRRRRVGRAAAAAAPASS</sequence>
<feature type="region of interest" description="Disordered" evidence="3">
    <location>
        <begin position="110"/>
        <end position="183"/>
    </location>
</feature>
<protein>
    <submittedName>
        <fullName evidence="4">Uncharacterized protein</fullName>
    </submittedName>
</protein>
<evidence type="ECO:0000313" key="4">
    <source>
        <dbReference type="EMBL" id="KAK9105188.1"/>
    </source>
</evidence>
<organism evidence="4 5">
    <name type="scientific">Stephania cephalantha</name>
    <dbReference type="NCBI Taxonomy" id="152367"/>
    <lineage>
        <taxon>Eukaryota</taxon>
        <taxon>Viridiplantae</taxon>
        <taxon>Streptophyta</taxon>
        <taxon>Embryophyta</taxon>
        <taxon>Tracheophyta</taxon>
        <taxon>Spermatophyta</taxon>
        <taxon>Magnoliopsida</taxon>
        <taxon>Ranunculales</taxon>
        <taxon>Menispermaceae</taxon>
        <taxon>Menispermoideae</taxon>
        <taxon>Cissampelideae</taxon>
        <taxon>Stephania</taxon>
    </lineage>
</organism>